<dbReference type="EMBL" id="HG711135">
    <property type="protein sequence ID" value="CDJ48445.1"/>
    <property type="molecule type" value="Genomic_DNA"/>
</dbReference>
<organism evidence="2 3">
    <name type="scientific">Eimeria brunetti</name>
    <dbReference type="NCBI Taxonomy" id="51314"/>
    <lineage>
        <taxon>Eukaryota</taxon>
        <taxon>Sar</taxon>
        <taxon>Alveolata</taxon>
        <taxon>Apicomplexa</taxon>
        <taxon>Conoidasida</taxon>
        <taxon>Coccidia</taxon>
        <taxon>Eucoccidiorida</taxon>
        <taxon>Eimeriorina</taxon>
        <taxon>Eimeriidae</taxon>
        <taxon>Eimeria</taxon>
    </lineage>
</organism>
<reference evidence="2" key="1">
    <citation type="submission" date="2013-10" db="EMBL/GenBank/DDBJ databases">
        <title>Genomic analysis of the causative agents of coccidiosis in chickens.</title>
        <authorList>
            <person name="Reid A.J."/>
            <person name="Blake D."/>
            <person name="Billington K."/>
            <person name="Browne H."/>
            <person name="Dunn M."/>
            <person name="Hung S."/>
            <person name="Kawahara F."/>
            <person name="Miranda-Saavedra D."/>
            <person name="Mourier T."/>
            <person name="Nagra H."/>
            <person name="Otto T.D."/>
            <person name="Rawlings N."/>
            <person name="Sanchez A."/>
            <person name="Sanders M."/>
            <person name="Subramaniam C."/>
            <person name="Tay Y."/>
            <person name="Dear P."/>
            <person name="Doerig C."/>
            <person name="Gruber A."/>
            <person name="Parkinson J."/>
            <person name="Shirley M."/>
            <person name="Wan K.L."/>
            <person name="Berriman M."/>
            <person name="Tomley F."/>
            <person name="Pain A."/>
        </authorList>
    </citation>
    <scope>NUCLEOTIDE SEQUENCE [LARGE SCALE GENOMIC DNA]</scope>
    <source>
        <strain evidence="2">Houghton</strain>
    </source>
</reference>
<keyword evidence="3" id="KW-1185">Reference proteome</keyword>
<protein>
    <submittedName>
        <fullName evidence="2">p36 protein, putative</fullName>
    </submittedName>
</protein>
<sequence>MLKGPASSVIVSMQKCGSTRALQALNFAPLPPSPAAAAPAAAAAAAAAAQRHRGLTAAFSSAYKPNSPQRDSKVLCSSRGGSVSWVLALLAAAAVAFIASGPMAAQTRGSAKDVPDNMIFTSLAPDFNAFAAEAAARGIRIAVVTFGDPKSIASRPGRIAGEDLVKRVLADSSAAFNVDAVFAFYPSLYKQPADYEPLGLDGPMPYNKSFHISKLQERFGVSKEEVLLIDDDLNNCASFAVDGGVALRVNGDQGFDFTALEVI</sequence>
<dbReference type="Proteomes" id="UP000030750">
    <property type="component" value="Unassembled WGS sequence"/>
</dbReference>
<gene>
    <name evidence="2" type="ORF">EBH_0020430</name>
</gene>
<dbReference type="InterPro" id="IPR036412">
    <property type="entry name" value="HAD-like_sf"/>
</dbReference>
<dbReference type="Pfam" id="PF00702">
    <property type="entry name" value="Hydrolase"/>
    <property type="match status" value="1"/>
</dbReference>
<keyword evidence="1" id="KW-0472">Membrane</keyword>
<dbReference type="InterPro" id="IPR023214">
    <property type="entry name" value="HAD_sf"/>
</dbReference>
<proteinExistence type="predicted"/>
<name>U6LKZ6_9EIME</name>
<dbReference type="VEuPathDB" id="ToxoDB:EBH_0020430"/>
<dbReference type="OrthoDB" id="10054414at2759"/>
<dbReference type="Gene3D" id="3.40.50.1000">
    <property type="entry name" value="HAD superfamily/HAD-like"/>
    <property type="match status" value="1"/>
</dbReference>
<evidence type="ECO:0000313" key="3">
    <source>
        <dbReference type="Proteomes" id="UP000030750"/>
    </source>
</evidence>
<reference evidence="2" key="2">
    <citation type="submission" date="2013-10" db="EMBL/GenBank/DDBJ databases">
        <authorList>
            <person name="Aslett M."/>
        </authorList>
    </citation>
    <scope>NUCLEOTIDE SEQUENCE [LARGE SCALE GENOMIC DNA]</scope>
    <source>
        <strain evidence="2">Houghton</strain>
    </source>
</reference>
<keyword evidence="1" id="KW-1133">Transmembrane helix</keyword>
<accession>U6LKZ6</accession>
<feature type="transmembrane region" description="Helical" evidence="1">
    <location>
        <begin position="83"/>
        <end position="105"/>
    </location>
</feature>
<evidence type="ECO:0000313" key="2">
    <source>
        <dbReference type="EMBL" id="CDJ48445.1"/>
    </source>
</evidence>
<dbReference type="AlphaFoldDB" id="U6LKZ6"/>
<keyword evidence="1" id="KW-0812">Transmembrane</keyword>
<dbReference type="SUPFAM" id="SSF56784">
    <property type="entry name" value="HAD-like"/>
    <property type="match status" value="1"/>
</dbReference>
<evidence type="ECO:0000256" key="1">
    <source>
        <dbReference type="SAM" id="Phobius"/>
    </source>
</evidence>